<feature type="transmembrane region" description="Helical" evidence="6">
    <location>
        <begin position="103"/>
        <end position="123"/>
    </location>
</feature>
<dbReference type="RefSeq" id="WP_309937095.1">
    <property type="nucleotide sequence ID" value="NZ_AP025305.1"/>
</dbReference>
<evidence type="ECO:0000256" key="3">
    <source>
        <dbReference type="ARBA" id="ARBA00022692"/>
    </source>
</evidence>
<evidence type="ECO:0000256" key="6">
    <source>
        <dbReference type="SAM" id="Phobius"/>
    </source>
</evidence>
<dbReference type="PANTHER" id="PTHR10010">
    <property type="entry name" value="SOLUTE CARRIER FAMILY 34 SODIUM PHOSPHATE , MEMBER 2-RELATED"/>
    <property type="match status" value="1"/>
</dbReference>
<dbReference type="GO" id="GO:0044341">
    <property type="term" value="P:sodium-dependent phosphate transport"/>
    <property type="evidence" value="ECO:0007669"/>
    <property type="project" value="InterPro"/>
</dbReference>
<reference evidence="7" key="1">
    <citation type="submission" date="2023-07" db="EMBL/GenBank/DDBJ databases">
        <title>Genomic Encyclopedia of Type Strains, Phase IV (KMG-IV): sequencing the most valuable type-strain genomes for metagenomic binning, comparative biology and taxonomic classification.</title>
        <authorList>
            <person name="Goeker M."/>
        </authorList>
    </citation>
    <scope>NUCLEOTIDE SEQUENCE</scope>
    <source>
        <strain evidence="7">DSM 26174</strain>
    </source>
</reference>
<dbReference type="InterPro" id="IPR003841">
    <property type="entry name" value="Na/Pi_transpt"/>
</dbReference>
<accession>A0AAE4BR65</accession>
<dbReference type="PANTHER" id="PTHR10010:SF46">
    <property type="entry name" value="SODIUM-DEPENDENT PHOSPHATE TRANSPORT PROTEIN 2B"/>
    <property type="match status" value="1"/>
</dbReference>
<gene>
    <name evidence="7" type="ORF">HNQ88_000604</name>
</gene>
<proteinExistence type="predicted"/>
<protein>
    <submittedName>
        <fullName evidence="7">Sodium-dependent phosphate cotransporter</fullName>
    </submittedName>
</protein>
<comment type="subcellular location">
    <subcellularLocation>
        <location evidence="1">Cell membrane</location>
        <topology evidence="1">Multi-pass membrane protein</topology>
    </subcellularLocation>
</comment>
<dbReference type="EMBL" id="JAVDQD010000001">
    <property type="protein sequence ID" value="MDR6237628.1"/>
    <property type="molecule type" value="Genomic_DNA"/>
</dbReference>
<keyword evidence="4 6" id="KW-1133">Transmembrane helix</keyword>
<keyword evidence="8" id="KW-1185">Reference proteome</keyword>
<dbReference type="GO" id="GO:0005436">
    <property type="term" value="F:sodium:phosphate symporter activity"/>
    <property type="evidence" value="ECO:0007669"/>
    <property type="project" value="InterPro"/>
</dbReference>
<feature type="transmembrane region" description="Helical" evidence="6">
    <location>
        <begin position="135"/>
        <end position="153"/>
    </location>
</feature>
<dbReference type="Pfam" id="PF02690">
    <property type="entry name" value="Na_Pi_cotrans"/>
    <property type="match status" value="2"/>
</dbReference>
<feature type="transmembrane region" description="Helical" evidence="6">
    <location>
        <begin position="286"/>
        <end position="307"/>
    </location>
</feature>
<evidence type="ECO:0000256" key="5">
    <source>
        <dbReference type="ARBA" id="ARBA00023136"/>
    </source>
</evidence>
<feature type="transmembrane region" description="Helical" evidence="6">
    <location>
        <begin position="20"/>
        <end position="42"/>
    </location>
</feature>
<evidence type="ECO:0000313" key="8">
    <source>
        <dbReference type="Proteomes" id="UP001185092"/>
    </source>
</evidence>
<evidence type="ECO:0000313" key="7">
    <source>
        <dbReference type="EMBL" id="MDR6237628.1"/>
    </source>
</evidence>
<feature type="transmembrane region" description="Helical" evidence="6">
    <location>
        <begin position="357"/>
        <end position="377"/>
    </location>
</feature>
<dbReference type="AlphaFoldDB" id="A0AAE4BR65"/>
<sequence length="379" mass="41783">MQKTLTSTSNGNWRRGADILGSILMTFCILIFFLLSVELMTVSFEHLGKETAQSILAIASNPYIGLFVGLFITALIQSSSTCTSMAIALVASNTLTVGEAVPIIMGANIGTTLTSTIVALGFIAKKNEFRKAISAAMLHDIFNILIVLILFPLEIRYQLLTNFASEIAQFVSDSSFNNPETLGHTFFWEVLDFRVVVEYFRSVLKSDVILVILSAAMVFTSLKLFSNFIYKRLISQSQSWFQNIIFRSPISSLSWGGLITALVQSSSVTTSLVVPFVATNKVSLRMAFPFVMGANLGTTITGFIAAVSQSEAALVIAVVHFLFNTAGILLFLPFKPIRESIVAFAFKLGNLTIKNRLWGFAYIILTFFLIPFLLIYFNK</sequence>
<keyword evidence="2" id="KW-1003">Cell membrane</keyword>
<keyword evidence="3 6" id="KW-0812">Transmembrane</keyword>
<keyword evidence="5 6" id="KW-0472">Membrane</keyword>
<comment type="caution">
    <text evidence="7">The sequence shown here is derived from an EMBL/GenBank/DDBJ whole genome shotgun (WGS) entry which is preliminary data.</text>
</comment>
<evidence type="ECO:0000256" key="2">
    <source>
        <dbReference type="ARBA" id="ARBA00022475"/>
    </source>
</evidence>
<dbReference type="GO" id="GO:0005886">
    <property type="term" value="C:plasma membrane"/>
    <property type="evidence" value="ECO:0007669"/>
    <property type="project" value="UniProtKB-SubCell"/>
</dbReference>
<feature type="transmembrane region" description="Helical" evidence="6">
    <location>
        <begin position="208"/>
        <end position="230"/>
    </location>
</feature>
<dbReference type="NCBIfam" id="NF037997">
    <property type="entry name" value="Na_Pi_symport"/>
    <property type="match status" value="2"/>
</dbReference>
<dbReference type="Proteomes" id="UP001185092">
    <property type="component" value="Unassembled WGS sequence"/>
</dbReference>
<feature type="transmembrane region" description="Helical" evidence="6">
    <location>
        <begin position="314"/>
        <end position="337"/>
    </location>
</feature>
<feature type="transmembrane region" description="Helical" evidence="6">
    <location>
        <begin position="63"/>
        <end position="91"/>
    </location>
</feature>
<evidence type="ECO:0000256" key="4">
    <source>
        <dbReference type="ARBA" id="ARBA00022989"/>
    </source>
</evidence>
<name>A0AAE4BR65_9BACT</name>
<organism evidence="7 8">
    <name type="scientific">Aureibacter tunicatorum</name>
    <dbReference type="NCBI Taxonomy" id="866807"/>
    <lineage>
        <taxon>Bacteria</taxon>
        <taxon>Pseudomonadati</taxon>
        <taxon>Bacteroidota</taxon>
        <taxon>Cytophagia</taxon>
        <taxon>Cytophagales</taxon>
        <taxon>Persicobacteraceae</taxon>
        <taxon>Aureibacter</taxon>
    </lineage>
</organism>
<evidence type="ECO:0000256" key="1">
    <source>
        <dbReference type="ARBA" id="ARBA00004651"/>
    </source>
</evidence>